<dbReference type="Gene3D" id="3.40.50.10660">
    <property type="entry name" value="PrpR receptor domain-like"/>
    <property type="match status" value="1"/>
</dbReference>
<feature type="domain" description="Sigma-54 factor interaction" evidence="5">
    <location>
        <begin position="327"/>
        <end position="557"/>
    </location>
</feature>
<evidence type="ECO:0000259" key="5">
    <source>
        <dbReference type="PROSITE" id="PS50045"/>
    </source>
</evidence>
<comment type="caution">
    <text evidence="6">The sequence shown here is derived from an EMBL/GenBank/DDBJ whole genome shotgun (WGS) entry which is preliminary data.</text>
</comment>
<dbReference type="InterPro" id="IPR003593">
    <property type="entry name" value="AAA+_ATPase"/>
</dbReference>
<proteinExistence type="predicted"/>
<accession>K1KM19</accession>
<dbReference type="Pfam" id="PF00158">
    <property type="entry name" value="Sigma54_activat"/>
    <property type="match status" value="1"/>
</dbReference>
<dbReference type="InterPro" id="IPR027417">
    <property type="entry name" value="P-loop_NTPase"/>
</dbReference>
<dbReference type="GO" id="GO:0000156">
    <property type="term" value="F:phosphorelay response regulator activity"/>
    <property type="evidence" value="ECO:0007669"/>
    <property type="project" value="InterPro"/>
</dbReference>
<dbReference type="RefSeq" id="WP_008406100.1">
    <property type="nucleotide sequence ID" value="NZ_AMCK01000009.1"/>
</dbReference>
<evidence type="ECO:0000313" key="6">
    <source>
        <dbReference type="EMBL" id="EKB45165.1"/>
    </source>
</evidence>
<keyword evidence="2" id="KW-0067">ATP-binding</keyword>
<keyword evidence="1" id="KW-0547">Nucleotide-binding</keyword>
<dbReference type="InterPro" id="IPR002197">
    <property type="entry name" value="HTH_Fis"/>
</dbReference>
<dbReference type="PRINTS" id="PR01590">
    <property type="entry name" value="HTHFIS"/>
</dbReference>
<dbReference type="PANTHER" id="PTHR32071">
    <property type="entry name" value="TRANSCRIPTIONAL REGULATORY PROTEIN"/>
    <property type="match status" value="1"/>
</dbReference>
<dbReference type="PROSITE" id="PS50045">
    <property type="entry name" value="SIGMA54_INTERACT_4"/>
    <property type="match status" value="1"/>
</dbReference>
<gene>
    <name evidence="6" type="primary">prpR</name>
    <name evidence="6" type="ORF">B857_02044</name>
</gene>
<dbReference type="SUPFAM" id="SSF159800">
    <property type="entry name" value="PrpR receptor domain-like"/>
    <property type="match status" value="1"/>
</dbReference>
<reference evidence="6 7" key="1">
    <citation type="journal article" date="2012" name="J. Bacteriol.">
        <title>Draft Genome Sequence of Bacillus isronensis Strain B3W22, Isolated from the Upper Atmosphere.</title>
        <authorList>
            <person name="Shivaji S."/>
            <person name="Ara S."/>
            <person name="Singh S.K."/>
            <person name="Bandi S."/>
            <person name="Singh A."/>
            <person name="Pinnaka A.K."/>
        </authorList>
    </citation>
    <scope>NUCLEOTIDE SEQUENCE [LARGE SCALE GENOMIC DNA]</scope>
    <source>
        <strain evidence="6 7">B3W22</strain>
    </source>
</reference>
<dbReference type="InterPro" id="IPR025943">
    <property type="entry name" value="Sigma_54_int_dom_ATP-bd_2"/>
</dbReference>
<sequence length="642" mass="73581">MLKLLVSGSYPLVDYVKDEIQKRRDSVQNLVVQEVSSLHILNHPNYINNDDILICGVVLAERLKKLNVRGYIVPLRVQTQDFIKALMEASKYSKKVCVVNYYKEFINEDKNYNEVKLKEILGLNIEQHVYTSAENAEEVVKELSKDTQNVIIGSGLIVNLAKKHGMKGILWYDQETIQLAVGIAFDILRAKVLERSNQKRQSIVMENFHDGIISLNQMNRIININQAAIKILELEQDKNYESNYISEILDKGELLEEILSPKEAKDSILKYKNKSLMMDKHIIHVDKTVDGNIIILSDIEALQQKENKVRRKLNKKYEGAIYTFDDIIGQSNQTIKAKMKAQKFARADANVLILGESGTGKELFAQSIHNASNRFNQPFIAVNCAAIPENLLESEFFGYSEGAFTGAIKGGKPGLFEIAHNGTLFLDEIGELPLSMQAKLLRVLQEKNVRRVGASTSVPVDVRIISATNVNLIEGVRSKEFRMDLYYRIAVLNLFLPDLNKRKEDIGLLLRNYTNKNYKRLSPIIDKYFDSLVSILESHNWEGNVREFENTIERLFAYIGPDNEIEENLIIEYLEESIKENEYLLYETQSINETFQQTMKEIEVLKIKEILEQTNGNKKEAADILGISRSTLWRKMNEFNLK</sequence>
<organism evidence="6 7">
    <name type="scientific">Solibacillus isronensis B3W22</name>
    <dbReference type="NCBI Taxonomy" id="1224748"/>
    <lineage>
        <taxon>Bacteria</taxon>
        <taxon>Bacillati</taxon>
        <taxon>Bacillota</taxon>
        <taxon>Bacilli</taxon>
        <taxon>Bacillales</taxon>
        <taxon>Caryophanaceae</taxon>
        <taxon>Solibacillus</taxon>
    </lineage>
</organism>
<dbReference type="PANTHER" id="PTHR32071:SF57">
    <property type="entry name" value="C4-DICARBOXYLATE TRANSPORT TRANSCRIPTIONAL REGULATORY PROTEIN DCTD"/>
    <property type="match status" value="1"/>
</dbReference>
<dbReference type="Gene3D" id="1.10.10.60">
    <property type="entry name" value="Homeodomain-like"/>
    <property type="match status" value="1"/>
</dbReference>
<dbReference type="SUPFAM" id="SSF52540">
    <property type="entry name" value="P-loop containing nucleoside triphosphate hydrolases"/>
    <property type="match status" value="1"/>
</dbReference>
<evidence type="ECO:0000256" key="3">
    <source>
        <dbReference type="ARBA" id="ARBA00023015"/>
    </source>
</evidence>
<keyword evidence="7" id="KW-1185">Reference proteome</keyword>
<evidence type="ECO:0000256" key="1">
    <source>
        <dbReference type="ARBA" id="ARBA00022741"/>
    </source>
</evidence>
<protein>
    <submittedName>
        <fullName evidence="6">Propionate catabolism operon regulatory protein</fullName>
    </submittedName>
</protein>
<dbReference type="GO" id="GO:0043565">
    <property type="term" value="F:sequence-specific DNA binding"/>
    <property type="evidence" value="ECO:0007669"/>
    <property type="project" value="InterPro"/>
</dbReference>
<dbReference type="Pfam" id="PF06506">
    <property type="entry name" value="PrpR_N"/>
    <property type="match status" value="1"/>
</dbReference>
<dbReference type="AlphaFoldDB" id="K1KM19"/>
<dbReference type="InterPro" id="IPR058031">
    <property type="entry name" value="AAA_lid_NorR"/>
</dbReference>
<dbReference type="Gene3D" id="3.30.450.20">
    <property type="entry name" value="PAS domain"/>
    <property type="match status" value="1"/>
</dbReference>
<dbReference type="CDD" id="cd00009">
    <property type="entry name" value="AAA"/>
    <property type="match status" value="1"/>
</dbReference>
<name>K1KM19_9BACL</name>
<dbReference type="SMART" id="SM00382">
    <property type="entry name" value="AAA"/>
    <property type="match status" value="1"/>
</dbReference>
<evidence type="ECO:0000256" key="4">
    <source>
        <dbReference type="ARBA" id="ARBA00023163"/>
    </source>
</evidence>
<dbReference type="GO" id="GO:0005524">
    <property type="term" value="F:ATP binding"/>
    <property type="evidence" value="ECO:0007669"/>
    <property type="project" value="UniProtKB-KW"/>
</dbReference>
<dbReference type="Pfam" id="PF25601">
    <property type="entry name" value="AAA_lid_14"/>
    <property type="match status" value="1"/>
</dbReference>
<dbReference type="PATRIC" id="fig|1224748.3.peg.2023"/>
<dbReference type="EMBL" id="AMCK01000009">
    <property type="protein sequence ID" value="EKB45165.1"/>
    <property type="molecule type" value="Genomic_DNA"/>
</dbReference>
<keyword evidence="3" id="KW-0805">Transcription regulation</keyword>
<dbReference type="InterPro" id="IPR010524">
    <property type="entry name" value="Sig_transdc_resp-reg_PrpR_N"/>
</dbReference>
<dbReference type="GO" id="GO:0006355">
    <property type="term" value="P:regulation of DNA-templated transcription"/>
    <property type="evidence" value="ECO:0007669"/>
    <property type="project" value="InterPro"/>
</dbReference>
<keyword evidence="4" id="KW-0804">Transcription</keyword>
<dbReference type="SUPFAM" id="SSF46689">
    <property type="entry name" value="Homeodomain-like"/>
    <property type="match status" value="1"/>
</dbReference>
<dbReference type="PROSITE" id="PS00676">
    <property type="entry name" value="SIGMA54_INTERACT_2"/>
    <property type="match status" value="1"/>
</dbReference>
<dbReference type="FunFam" id="3.40.50.300:FF:000006">
    <property type="entry name" value="DNA-binding transcriptional regulator NtrC"/>
    <property type="match status" value="1"/>
</dbReference>
<evidence type="ECO:0000313" key="7">
    <source>
        <dbReference type="Proteomes" id="UP000004738"/>
    </source>
</evidence>
<dbReference type="Proteomes" id="UP000004738">
    <property type="component" value="Unassembled WGS sequence"/>
</dbReference>
<dbReference type="InterPro" id="IPR002078">
    <property type="entry name" value="Sigma_54_int"/>
</dbReference>
<dbReference type="Gene3D" id="1.10.8.60">
    <property type="match status" value="1"/>
</dbReference>
<dbReference type="Gene3D" id="3.40.50.300">
    <property type="entry name" value="P-loop containing nucleotide triphosphate hydrolases"/>
    <property type="match status" value="1"/>
</dbReference>
<evidence type="ECO:0000256" key="2">
    <source>
        <dbReference type="ARBA" id="ARBA00022840"/>
    </source>
</evidence>
<dbReference type="InterPro" id="IPR009057">
    <property type="entry name" value="Homeodomain-like_sf"/>
</dbReference>
<dbReference type="InterPro" id="IPR025662">
    <property type="entry name" value="Sigma_54_int_dom_ATP-bd_1"/>
</dbReference>
<dbReference type="PROSITE" id="PS00675">
    <property type="entry name" value="SIGMA54_INTERACT_1"/>
    <property type="match status" value="1"/>
</dbReference>
<dbReference type="Pfam" id="PF02954">
    <property type="entry name" value="HTH_8"/>
    <property type="match status" value="1"/>
</dbReference>